<dbReference type="RefSeq" id="WP_184514189.1">
    <property type="nucleotide sequence ID" value="NZ_CP050292.1"/>
</dbReference>
<dbReference type="KEGG" id="trb:HB776_00230"/>
<organism evidence="1 2">
    <name type="scientific">Tardiphaga robiniae</name>
    <dbReference type="NCBI Taxonomy" id="943830"/>
    <lineage>
        <taxon>Bacteria</taxon>
        <taxon>Pseudomonadati</taxon>
        <taxon>Pseudomonadota</taxon>
        <taxon>Alphaproteobacteria</taxon>
        <taxon>Hyphomicrobiales</taxon>
        <taxon>Nitrobacteraceae</taxon>
        <taxon>Tardiphaga</taxon>
    </lineage>
</organism>
<dbReference type="EMBL" id="CP050292">
    <property type="protein sequence ID" value="QND69843.1"/>
    <property type="molecule type" value="Genomic_DNA"/>
</dbReference>
<dbReference type="AlphaFoldDB" id="A0A7G6TSW1"/>
<dbReference type="Proteomes" id="UP000515291">
    <property type="component" value="Chromosome"/>
</dbReference>
<protein>
    <submittedName>
        <fullName evidence="1">Uncharacterized protein</fullName>
    </submittedName>
</protein>
<evidence type="ECO:0000313" key="2">
    <source>
        <dbReference type="Proteomes" id="UP000515291"/>
    </source>
</evidence>
<reference evidence="2" key="1">
    <citation type="journal article" date="2020" name="Mol. Plant Microbe">
        <title>Rhizobial microsymbionts of the narrowly endemic Oxytropis species growing in Kamchatka are characterized by significant genetic diversity and possess a set of genes that are associated with T3SS and T6SS secretion systems and can affect the development of symbiosis.</title>
        <authorList>
            <person name="Safronova V."/>
            <person name="Guro P."/>
            <person name="Sazanova A."/>
            <person name="Kuznetsova I."/>
            <person name="Belimov A."/>
            <person name="Yakubov V."/>
            <person name="Chirak E."/>
            <person name="Afonin A."/>
            <person name="Gogolev Y."/>
            <person name="Andronov E."/>
            <person name="Tikhonovich I."/>
        </authorList>
    </citation>
    <scope>NUCLEOTIDE SEQUENCE [LARGE SCALE GENOMIC DNA]</scope>
    <source>
        <strain evidence="2">581</strain>
    </source>
</reference>
<accession>A0A7G6TSW1</accession>
<proteinExistence type="predicted"/>
<name>A0A7G6TSW1_9BRAD</name>
<gene>
    <name evidence="1" type="ORF">HB776_00230</name>
</gene>
<evidence type="ECO:0000313" key="1">
    <source>
        <dbReference type="EMBL" id="QND69843.1"/>
    </source>
</evidence>
<sequence length="64" mass="7367">MNTPDVETALRALEDARRILGRYVDRGPRDPEGTLERLLAVLDREDLVKALDRINGRRVIRLVE</sequence>